<evidence type="ECO:0000256" key="1">
    <source>
        <dbReference type="SAM" id="MobiDB-lite"/>
    </source>
</evidence>
<feature type="region of interest" description="Disordered" evidence="1">
    <location>
        <begin position="1"/>
        <end position="22"/>
    </location>
</feature>
<dbReference type="EMBL" id="BARW01022002">
    <property type="protein sequence ID" value="GAI94461.1"/>
    <property type="molecule type" value="Genomic_DNA"/>
</dbReference>
<proteinExistence type="predicted"/>
<evidence type="ECO:0000313" key="2">
    <source>
        <dbReference type="EMBL" id="GAI94461.1"/>
    </source>
</evidence>
<comment type="caution">
    <text evidence="2">The sequence shown here is derived from an EMBL/GenBank/DDBJ whole genome shotgun (WGS) entry which is preliminary data.</text>
</comment>
<gene>
    <name evidence="2" type="ORF">S12H4_36846</name>
</gene>
<sequence length="35" mass="4000">MQNPGFGIDGLPNRRSRKKMDVHLDSNVYKGRIQA</sequence>
<protein>
    <submittedName>
        <fullName evidence="2">Uncharacterized protein</fullName>
    </submittedName>
</protein>
<reference evidence="2" key="1">
    <citation type="journal article" date="2014" name="Front. Microbiol.">
        <title>High frequency of phylogenetically diverse reductive dehalogenase-homologous genes in deep subseafloor sedimentary metagenomes.</title>
        <authorList>
            <person name="Kawai M."/>
            <person name="Futagami T."/>
            <person name="Toyoda A."/>
            <person name="Takaki Y."/>
            <person name="Nishi S."/>
            <person name="Hori S."/>
            <person name="Arai W."/>
            <person name="Tsubouchi T."/>
            <person name="Morono Y."/>
            <person name="Uchiyama I."/>
            <person name="Ito T."/>
            <person name="Fujiyama A."/>
            <person name="Inagaki F."/>
            <person name="Takami H."/>
        </authorList>
    </citation>
    <scope>NUCLEOTIDE SEQUENCE</scope>
    <source>
        <strain evidence="2">Expedition CK06-06</strain>
    </source>
</reference>
<name>X1TSY5_9ZZZZ</name>
<organism evidence="2">
    <name type="scientific">marine sediment metagenome</name>
    <dbReference type="NCBI Taxonomy" id="412755"/>
    <lineage>
        <taxon>unclassified sequences</taxon>
        <taxon>metagenomes</taxon>
        <taxon>ecological metagenomes</taxon>
    </lineage>
</organism>
<dbReference type="AlphaFoldDB" id="X1TSY5"/>
<feature type="non-terminal residue" evidence="2">
    <location>
        <position position="35"/>
    </location>
</feature>
<accession>X1TSY5</accession>